<evidence type="ECO:0000256" key="1">
    <source>
        <dbReference type="SAM" id="MobiDB-lite"/>
    </source>
</evidence>
<feature type="compositionally biased region" description="Polar residues" evidence="1">
    <location>
        <begin position="267"/>
        <end position="276"/>
    </location>
</feature>
<feature type="region of interest" description="Disordered" evidence="1">
    <location>
        <begin position="150"/>
        <end position="285"/>
    </location>
</feature>
<feature type="compositionally biased region" description="Polar residues" evidence="1">
    <location>
        <begin position="523"/>
        <end position="534"/>
    </location>
</feature>
<feature type="compositionally biased region" description="Low complexity" evidence="1">
    <location>
        <begin position="576"/>
        <end position="587"/>
    </location>
</feature>
<feature type="region of interest" description="Disordered" evidence="1">
    <location>
        <begin position="764"/>
        <end position="788"/>
    </location>
</feature>
<feature type="compositionally biased region" description="Low complexity" evidence="1">
    <location>
        <begin position="151"/>
        <end position="172"/>
    </location>
</feature>
<sequence length="788" mass="84177">MSAVSKGELAGCSNRLSFHPPDLSKEGAAAYLKESTQDALALKITRKNSKGEKFEEDYFSKTAIRAKYDSHGPTRGPWKMRYLDRKLPEKGGGWMAQVVRKIRWHEMKLRMLKKRPKHWHTAPIEPSAHAMPFLRRKKNARSAKNLDINMTDAPTASNTPPSSTPAVTATDSQPGRKIAQPRRRTAGQITQAHSAQPQRPVPQATEASSAIGASLHPGHKRTAEEAGEDNSVAFKPNSISKKMKVECDQQPEQSKALAPKPEASTKPAGTQVQQQAVAEPTGTYAEQQISTEPIGAQFLQEASTAPNTEPLTQATGVPVDTPAAFIGPRNRPINRKVNHRIEPLRVFQVRKAAGTRRGSLVEQAIREVKAGRAMEKKIARARAKEEEKKRKRYEEGRLRQAEALDQCWEGVDPAIRAAVEASEAQRRASESVAGSDCSQDSMMSISSSAPTSPTASEAAEPSSVAEQPAAPSPTAAPPAQRTTRSMKRKAEQAVGESPEEPAKQRRRRDAPESQASKAIGSQVPVNTQSTTQAADTPAVITSAPTAAPAASGPASPFSGDEAPSPSTAASERRSTRSSTRRSTAGATTHHHSAAAADDAESPAKGATPHAHAHRDAATDSPFSKCARALAAAAAAAPRRPSTPADPSTPHPASTTTNTNTTNNPRDWLAPELEMLRASDQSFADVDGWLAQLDALPSDADIAALFNAQIEGRELTFEIVARDGDGSVRRVKAGPRPPRSAEEVGEVVRAYGLMPRLAALREMAVGEAEGGGEGRRGRRGTGKGKGKRG</sequence>
<feature type="compositionally biased region" description="Basic residues" evidence="1">
    <location>
        <begin position="775"/>
        <end position="788"/>
    </location>
</feature>
<feature type="compositionally biased region" description="Low complexity" evidence="1">
    <location>
        <begin position="626"/>
        <end position="664"/>
    </location>
</feature>
<reference evidence="2 3" key="1">
    <citation type="journal article" date="2023" name="Plant Dis.">
        <title>First Report of Diplodia intermedia Causing Canker and Dieback Diseases on Apple Trees in Canada.</title>
        <authorList>
            <person name="Ellouze W."/>
            <person name="Ilyukhin E."/>
            <person name="Sulman M."/>
            <person name="Ali S."/>
        </authorList>
    </citation>
    <scope>NUCLEOTIDE SEQUENCE [LARGE SCALE GENOMIC DNA]</scope>
    <source>
        <strain evidence="2 3">M45-28</strain>
    </source>
</reference>
<dbReference type="EMBL" id="JAKEKT020000077">
    <property type="protein sequence ID" value="KAL1638630.1"/>
    <property type="molecule type" value="Genomic_DNA"/>
</dbReference>
<feature type="compositionally biased region" description="Polar residues" evidence="1">
    <location>
        <begin position="187"/>
        <end position="197"/>
    </location>
</feature>
<feature type="compositionally biased region" description="Low complexity" evidence="1">
    <location>
        <begin position="435"/>
        <end position="469"/>
    </location>
</feature>
<feature type="region of interest" description="Disordered" evidence="1">
    <location>
        <begin position="425"/>
        <end position="665"/>
    </location>
</feature>
<evidence type="ECO:0000313" key="2">
    <source>
        <dbReference type="EMBL" id="KAL1638630.1"/>
    </source>
</evidence>
<comment type="caution">
    <text evidence="2">The sequence shown here is derived from an EMBL/GenBank/DDBJ whole genome shotgun (WGS) entry which is preliminary data.</text>
</comment>
<protein>
    <submittedName>
        <fullName evidence="2">Uncharacterized protein</fullName>
    </submittedName>
</protein>
<proteinExistence type="predicted"/>
<organism evidence="2 3">
    <name type="scientific">Diplodia intermedia</name>
    <dbReference type="NCBI Taxonomy" id="856260"/>
    <lineage>
        <taxon>Eukaryota</taxon>
        <taxon>Fungi</taxon>
        <taxon>Dikarya</taxon>
        <taxon>Ascomycota</taxon>
        <taxon>Pezizomycotina</taxon>
        <taxon>Dothideomycetes</taxon>
        <taxon>Dothideomycetes incertae sedis</taxon>
        <taxon>Botryosphaeriales</taxon>
        <taxon>Botryosphaeriaceae</taxon>
        <taxon>Diplodia</taxon>
    </lineage>
</organism>
<accession>A0ABR3TGG5</accession>
<keyword evidence="3" id="KW-1185">Reference proteome</keyword>
<gene>
    <name evidence="2" type="ORF">SLS58_008748</name>
</gene>
<feature type="region of interest" description="Disordered" evidence="1">
    <location>
        <begin position="309"/>
        <end position="331"/>
    </location>
</feature>
<dbReference type="Proteomes" id="UP001521184">
    <property type="component" value="Unassembled WGS sequence"/>
</dbReference>
<feature type="compositionally biased region" description="Low complexity" evidence="1">
    <location>
        <begin position="536"/>
        <end position="569"/>
    </location>
</feature>
<name>A0ABR3TGG5_9PEZI</name>
<evidence type="ECO:0000313" key="3">
    <source>
        <dbReference type="Proteomes" id="UP001521184"/>
    </source>
</evidence>